<comment type="domain">
    <text evidence="7">The twin CX3C motif contains 4 conserved Cys residues that form 2 disulfide bonds in the mitochondrial intermembrane space.</text>
</comment>
<comment type="subcellular location">
    <subcellularLocation>
        <location evidence="7">Mitochondrion inner membrane</location>
        <topology evidence="7">Peripheral membrane protein</topology>
        <orientation evidence="7">Intermembrane side</orientation>
    </subcellularLocation>
</comment>
<keyword evidence="5" id="KW-0472">Membrane</keyword>
<keyword evidence="4 7" id="KW-0811">Translocation</keyword>
<dbReference type="SUPFAM" id="SSF144122">
    <property type="entry name" value="Tim10-like"/>
    <property type="match status" value="1"/>
</dbReference>
<organism evidence="9 10">
    <name type="scientific">Wickerhamiella sorbophila</name>
    <dbReference type="NCBI Taxonomy" id="45607"/>
    <lineage>
        <taxon>Eukaryota</taxon>
        <taxon>Fungi</taxon>
        <taxon>Dikarya</taxon>
        <taxon>Ascomycota</taxon>
        <taxon>Saccharomycotina</taxon>
        <taxon>Dipodascomycetes</taxon>
        <taxon>Dipodascales</taxon>
        <taxon>Trichomonascaceae</taxon>
        <taxon>Wickerhamiella</taxon>
    </lineage>
</organism>
<evidence type="ECO:0000313" key="9">
    <source>
        <dbReference type="EMBL" id="PRT54902.1"/>
    </source>
</evidence>
<evidence type="ECO:0000256" key="7">
    <source>
        <dbReference type="RuleBase" id="RU367043"/>
    </source>
</evidence>
<dbReference type="Pfam" id="PF02953">
    <property type="entry name" value="zf-Tim10_DDP"/>
    <property type="match status" value="1"/>
</dbReference>
<dbReference type="GO" id="GO:0005743">
    <property type="term" value="C:mitochondrial inner membrane"/>
    <property type="evidence" value="ECO:0007669"/>
    <property type="project" value="UniProtKB-SubCell"/>
</dbReference>
<dbReference type="InterPro" id="IPR035427">
    <property type="entry name" value="Tim10-like_dom_sf"/>
</dbReference>
<dbReference type="InterPro" id="IPR004217">
    <property type="entry name" value="Tim10-like"/>
</dbReference>
<evidence type="ECO:0000256" key="1">
    <source>
        <dbReference type="ARBA" id="ARBA00006720"/>
    </source>
</evidence>
<accession>A0A2T0FIS2</accession>
<comment type="function">
    <text evidence="7">Mitochondrial intermembrane chaperone that participates in the import and insertion of some multi-pass transmembrane proteins into the mitochondrial inner membrane. Also required for the transfer of beta-barrel precursors from the TOM complex to the sorting and assembly machinery (SAM complex) of the outer membrane. Acts as a chaperone-like protein that protects the hydrophobic precursors from aggregation and guide them through the mitochondrial intermembrane space.</text>
</comment>
<reference evidence="9 10" key="1">
    <citation type="submission" date="2017-04" db="EMBL/GenBank/DDBJ databases">
        <title>Genome sequencing of [Candida] sorbophila.</title>
        <authorList>
            <person name="Ahn J.O."/>
        </authorList>
    </citation>
    <scope>NUCLEOTIDE SEQUENCE [LARGE SCALE GENOMIC DNA]</scope>
    <source>
        <strain evidence="9 10">DS02</strain>
    </source>
</reference>
<name>A0A2T0FIS2_9ASCO</name>
<evidence type="ECO:0000256" key="5">
    <source>
        <dbReference type="ARBA" id="ARBA00023136"/>
    </source>
</evidence>
<protein>
    <recommendedName>
        <fullName evidence="7">Mitochondrial import inner membrane translocase subunit</fullName>
    </recommendedName>
</protein>
<comment type="subunit">
    <text evidence="7">Heterohexamer.</text>
</comment>
<evidence type="ECO:0000256" key="6">
    <source>
        <dbReference type="ARBA" id="ARBA00023157"/>
    </source>
</evidence>
<dbReference type="STRING" id="45607.A0A2T0FIS2"/>
<dbReference type="AlphaFoldDB" id="A0A2T0FIS2"/>
<feature type="domain" description="Tim10-like" evidence="8">
    <location>
        <begin position="25"/>
        <end position="85"/>
    </location>
</feature>
<keyword evidence="10" id="KW-1185">Reference proteome</keyword>
<keyword evidence="7" id="KW-0496">Mitochondrion</keyword>
<evidence type="ECO:0000259" key="8">
    <source>
        <dbReference type="Pfam" id="PF02953"/>
    </source>
</evidence>
<evidence type="ECO:0000256" key="2">
    <source>
        <dbReference type="ARBA" id="ARBA00022792"/>
    </source>
</evidence>
<dbReference type="RefSeq" id="XP_024664847.1">
    <property type="nucleotide sequence ID" value="XM_024809079.1"/>
</dbReference>
<sequence length="90" mass="10031">MAFFGKDSEASSTQTQDVKQRVMQEAAQELAVADVTELINNMTKVCYDLCFPNPGPILTSADSKCTEQCSKKFMAAWNIISQTYASRLRQ</sequence>
<dbReference type="GeneID" id="36516270"/>
<comment type="caution">
    <text evidence="9">The sequence shown here is derived from an EMBL/GenBank/DDBJ whole genome shotgun (WGS) entry which is preliminary data.</text>
</comment>
<evidence type="ECO:0000313" key="10">
    <source>
        <dbReference type="Proteomes" id="UP000238350"/>
    </source>
</evidence>
<dbReference type="GO" id="GO:0015031">
    <property type="term" value="P:protein transport"/>
    <property type="evidence" value="ECO:0007669"/>
    <property type="project" value="UniProtKB-KW"/>
</dbReference>
<keyword evidence="7" id="KW-0143">Chaperone</keyword>
<dbReference type="OrthoDB" id="7813104at2759"/>
<gene>
    <name evidence="9" type="ORF">B9G98_02522</name>
</gene>
<keyword evidence="7" id="KW-0813">Transport</keyword>
<evidence type="ECO:0000256" key="4">
    <source>
        <dbReference type="ARBA" id="ARBA00023010"/>
    </source>
</evidence>
<evidence type="ECO:0000256" key="3">
    <source>
        <dbReference type="ARBA" id="ARBA00022927"/>
    </source>
</evidence>
<keyword evidence="6 7" id="KW-1015">Disulfide bond</keyword>
<keyword evidence="2 7" id="KW-0999">Mitochondrion inner membrane</keyword>
<dbReference type="EMBL" id="NDIQ01000021">
    <property type="protein sequence ID" value="PRT54902.1"/>
    <property type="molecule type" value="Genomic_DNA"/>
</dbReference>
<dbReference type="Proteomes" id="UP000238350">
    <property type="component" value="Unassembled WGS sequence"/>
</dbReference>
<proteinExistence type="inferred from homology"/>
<comment type="similarity">
    <text evidence="1 7">Belongs to the small Tim family.</text>
</comment>
<dbReference type="Gene3D" id="1.10.287.810">
    <property type="entry name" value="Mitochondrial import inner membrane translocase subunit tim13 like domains"/>
    <property type="match status" value="1"/>
</dbReference>
<keyword evidence="3 7" id="KW-0653">Protein transport</keyword>